<evidence type="ECO:0000256" key="10">
    <source>
        <dbReference type="ARBA" id="ARBA00023237"/>
    </source>
</evidence>
<keyword evidence="6" id="KW-0408">Iron</keyword>
<feature type="domain" description="TonB-dependent receptor plug" evidence="15">
    <location>
        <begin position="44"/>
        <end position="152"/>
    </location>
</feature>
<evidence type="ECO:0000256" key="6">
    <source>
        <dbReference type="ARBA" id="ARBA00023004"/>
    </source>
</evidence>
<keyword evidence="2 11" id="KW-0813">Transport</keyword>
<proteinExistence type="inferred from homology"/>
<dbReference type="PANTHER" id="PTHR32552">
    <property type="entry name" value="FERRICHROME IRON RECEPTOR-RELATED"/>
    <property type="match status" value="1"/>
</dbReference>
<reference evidence="16 17" key="1">
    <citation type="submission" date="2019-02" db="EMBL/GenBank/DDBJ databases">
        <title>Prokaryotic population dynamics and viral predation in marine succession experiment using metagenomics: the confinement effect.</title>
        <authorList>
            <person name="Haro-Moreno J.M."/>
            <person name="Rodriguez-Valera F."/>
            <person name="Lopez-Perez M."/>
        </authorList>
    </citation>
    <scope>NUCLEOTIDE SEQUENCE [LARGE SCALE GENOMIC DNA]</scope>
    <source>
        <strain evidence="16">MED-G168</strain>
    </source>
</reference>
<evidence type="ECO:0000256" key="11">
    <source>
        <dbReference type="PROSITE-ProRule" id="PRU01360"/>
    </source>
</evidence>
<dbReference type="PROSITE" id="PS52016">
    <property type="entry name" value="TONB_DEPENDENT_REC_3"/>
    <property type="match status" value="1"/>
</dbReference>
<evidence type="ECO:0000259" key="14">
    <source>
        <dbReference type="Pfam" id="PF00593"/>
    </source>
</evidence>
<dbReference type="GO" id="GO:0009279">
    <property type="term" value="C:cell outer membrane"/>
    <property type="evidence" value="ECO:0007669"/>
    <property type="project" value="UniProtKB-SubCell"/>
</dbReference>
<keyword evidence="10 11" id="KW-0998">Cell outer membrane</keyword>
<keyword evidence="5 11" id="KW-0812">Transmembrane</keyword>
<keyword evidence="16" id="KW-0675">Receptor</keyword>
<keyword evidence="7" id="KW-0406">Ion transport</keyword>
<gene>
    <name evidence="16" type="ORF">EVB01_03000</name>
</gene>
<dbReference type="Pfam" id="PF07715">
    <property type="entry name" value="Plug"/>
    <property type="match status" value="1"/>
</dbReference>
<feature type="chain" id="PRO_5022202625" evidence="13">
    <location>
        <begin position="26"/>
        <end position="795"/>
    </location>
</feature>
<evidence type="ECO:0000256" key="13">
    <source>
        <dbReference type="SAM" id="SignalP"/>
    </source>
</evidence>
<dbReference type="InterPro" id="IPR036942">
    <property type="entry name" value="Beta-barrel_TonB_sf"/>
</dbReference>
<feature type="signal peptide" evidence="13">
    <location>
        <begin position="1"/>
        <end position="25"/>
    </location>
</feature>
<evidence type="ECO:0000256" key="5">
    <source>
        <dbReference type="ARBA" id="ARBA00022692"/>
    </source>
</evidence>
<feature type="domain" description="TonB-dependent receptor-like beta-barrel" evidence="14">
    <location>
        <begin position="350"/>
        <end position="757"/>
    </location>
</feature>
<keyword evidence="9 11" id="KW-0472">Membrane</keyword>
<dbReference type="AlphaFoldDB" id="A0A520LQR4"/>
<evidence type="ECO:0000259" key="15">
    <source>
        <dbReference type="Pfam" id="PF07715"/>
    </source>
</evidence>
<dbReference type="InterPro" id="IPR012910">
    <property type="entry name" value="Plug_dom"/>
</dbReference>
<keyword evidence="8 12" id="KW-0798">TonB box</keyword>
<evidence type="ECO:0000256" key="9">
    <source>
        <dbReference type="ARBA" id="ARBA00023136"/>
    </source>
</evidence>
<organism evidence="16 17">
    <name type="scientific">SAR86 cluster bacterium</name>
    <dbReference type="NCBI Taxonomy" id="2030880"/>
    <lineage>
        <taxon>Bacteria</taxon>
        <taxon>Pseudomonadati</taxon>
        <taxon>Pseudomonadota</taxon>
        <taxon>Gammaproteobacteria</taxon>
        <taxon>SAR86 cluster</taxon>
    </lineage>
</organism>
<evidence type="ECO:0000256" key="3">
    <source>
        <dbReference type="ARBA" id="ARBA00022452"/>
    </source>
</evidence>
<evidence type="ECO:0000256" key="4">
    <source>
        <dbReference type="ARBA" id="ARBA00022496"/>
    </source>
</evidence>
<keyword evidence="13" id="KW-0732">Signal</keyword>
<dbReference type="InterPro" id="IPR000531">
    <property type="entry name" value="Beta-barrel_TonB"/>
</dbReference>
<evidence type="ECO:0000256" key="7">
    <source>
        <dbReference type="ARBA" id="ARBA00023065"/>
    </source>
</evidence>
<keyword evidence="3 11" id="KW-1134">Transmembrane beta strand</keyword>
<dbReference type="Pfam" id="PF00593">
    <property type="entry name" value="TonB_dep_Rec_b-barrel"/>
    <property type="match status" value="1"/>
</dbReference>
<comment type="subcellular location">
    <subcellularLocation>
        <location evidence="1 11">Cell outer membrane</location>
        <topology evidence="1 11">Multi-pass membrane protein</topology>
    </subcellularLocation>
</comment>
<evidence type="ECO:0000256" key="2">
    <source>
        <dbReference type="ARBA" id="ARBA00022448"/>
    </source>
</evidence>
<dbReference type="PANTHER" id="PTHR32552:SF81">
    <property type="entry name" value="TONB-DEPENDENT OUTER MEMBRANE RECEPTOR"/>
    <property type="match status" value="1"/>
</dbReference>
<accession>A0A520LQR4</accession>
<evidence type="ECO:0000256" key="12">
    <source>
        <dbReference type="RuleBase" id="RU003357"/>
    </source>
</evidence>
<sequence>MNYISFHKKFLFTISLFFFGSSLLAQDNVIEEVFVTAEKRSESLQDISQAVTAISDQDIESKNIESMVDLSAIVPGVTVAKNEGYKTVISIRGVGNETNQNAIAAPSVAFHMDGIFIASPFALQTDFIDVDRIEVIRGPQGTLFGQNSTGGAINVISKKPSMEEYLGKSDITFGNYGLTKFRSSNNIPLADNVASRISFAITERDGFSDNVFTGQDLDDASSVSLRGDFLLDLDENSSLRFFGQFFEIDRNGSAMRGIDDPTPSIRKLSQDTISKHELTSSIFAVIYESDLGFASLKAMASIQEDDILVVRDNDRHNYGDFVKSIPGLPPVAEVCIAIFPQPDECKYARYQRAEFNPETSVVDTTTFEINLISNEPILNGKLDWTIGAFYMEHEIENTIRGYRDNDLTGQLRYLCGESFANSAYCYTHDYGIPGRFDVFGADWDFVTDALPTRESYSFYGQGTYSVSDDFRLVAGMRYSEDTFETNVTNFFNVETFTEKGTSDETTGKITGELDLSDSAMAYLSFARGFKPGGSNLTFGFTEAEDAAAGRPIAPALVFPTFEAETVDSIEFGLKTDLMDGRARANIAVFSYTYENLQFQATDPDPYRGGVANIPESEMSGLEVEFKGLLTDSLVLDMNLSFLDSEVTSDYMVLDNVDAYQYFFGQEDLRYGLRENVKGNELAKSPEFSADISLTYETALASGSLFTGIMQYIRRGDFQQRVSNNSIVDAIDSYDLLNLTASIDFVGDKWGLDFKILNATDEDGVNSSMTDVFGVAATGLELIPPRQFMVRLSMSY</sequence>
<dbReference type="GO" id="GO:0006826">
    <property type="term" value="P:iron ion transport"/>
    <property type="evidence" value="ECO:0007669"/>
    <property type="project" value="UniProtKB-KW"/>
</dbReference>
<keyword evidence="4" id="KW-0410">Iron transport</keyword>
<dbReference type="Proteomes" id="UP000319023">
    <property type="component" value="Unassembled WGS sequence"/>
</dbReference>
<dbReference type="SUPFAM" id="SSF56935">
    <property type="entry name" value="Porins"/>
    <property type="match status" value="1"/>
</dbReference>
<name>A0A520LQR4_9GAMM</name>
<protein>
    <submittedName>
        <fullName evidence="16">TonB-dependent receptor</fullName>
    </submittedName>
</protein>
<evidence type="ECO:0000313" key="16">
    <source>
        <dbReference type="EMBL" id="RZO10525.1"/>
    </source>
</evidence>
<dbReference type="InterPro" id="IPR039426">
    <property type="entry name" value="TonB-dep_rcpt-like"/>
</dbReference>
<dbReference type="Gene3D" id="2.40.170.20">
    <property type="entry name" value="TonB-dependent receptor, beta-barrel domain"/>
    <property type="match status" value="1"/>
</dbReference>
<evidence type="ECO:0000256" key="1">
    <source>
        <dbReference type="ARBA" id="ARBA00004571"/>
    </source>
</evidence>
<dbReference type="EMBL" id="SHBN01000057">
    <property type="protein sequence ID" value="RZO10525.1"/>
    <property type="molecule type" value="Genomic_DNA"/>
</dbReference>
<evidence type="ECO:0000256" key="8">
    <source>
        <dbReference type="ARBA" id="ARBA00023077"/>
    </source>
</evidence>
<comment type="caution">
    <text evidence="16">The sequence shown here is derived from an EMBL/GenBank/DDBJ whole genome shotgun (WGS) entry which is preliminary data.</text>
</comment>
<evidence type="ECO:0000313" key="17">
    <source>
        <dbReference type="Proteomes" id="UP000319023"/>
    </source>
</evidence>
<comment type="similarity">
    <text evidence="11 12">Belongs to the TonB-dependent receptor family.</text>
</comment>